<feature type="compositionally biased region" description="Low complexity" evidence="2">
    <location>
        <begin position="282"/>
        <end position="300"/>
    </location>
</feature>
<evidence type="ECO:0000313" key="3">
    <source>
        <dbReference type="EMBL" id="KAB5595142.1"/>
    </source>
</evidence>
<proteinExistence type="predicted"/>
<dbReference type="Proteomes" id="UP000383932">
    <property type="component" value="Unassembled WGS sequence"/>
</dbReference>
<protein>
    <submittedName>
        <fullName evidence="3">Uncharacterized protein</fullName>
    </submittedName>
</protein>
<dbReference type="EMBL" id="SSOP01000012">
    <property type="protein sequence ID" value="KAB5595142.1"/>
    <property type="molecule type" value="Genomic_DNA"/>
</dbReference>
<feature type="region of interest" description="Disordered" evidence="2">
    <location>
        <begin position="1"/>
        <end position="113"/>
    </location>
</feature>
<feature type="compositionally biased region" description="Polar residues" evidence="2">
    <location>
        <begin position="104"/>
        <end position="113"/>
    </location>
</feature>
<name>A0A5N5QTR6_9AGAM</name>
<evidence type="ECO:0000256" key="1">
    <source>
        <dbReference type="SAM" id="Coils"/>
    </source>
</evidence>
<keyword evidence="1" id="KW-0175">Coiled coil</keyword>
<feature type="coiled-coil region" evidence="1">
    <location>
        <begin position="245"/>
        <end position="279"/>
    </location>
</feature>
<feature type="compositionally biased region" description="Polar residues" evidence="2">
    <location>
        <begin position="72"/>
        <end position="89"/>
    </location>
</feature>
<organism evidence="3 4">
    <name type="scientific">Ceratobasidium theobromae</name>
    <dbReference type="NCBI Taxonomy" id="1582974"/>
    <lineage>
        <taxon>Eukaryota</taxon>
        <taxon>Fungi</taxon>
        <taxon>Dikarya</taxon>
        <taxon>Basidiomycota</taxon>
        <taxon>Agaricomycotina</taxon>
        <taxon>Agaricomycetes</taxon>
        <taxon>Cantharellales</taxon>
        <taxon>Ceratobasidiaceae</taxon>
        <taxon>Ceratobasidium</taxon>
    </lineage>
</organism>
<feature type="coiled-coil region" evidence="1">
    <location>
        <begin position="175"/>
        <end position="209"/>
    </location>
</feature>
<feature type="region of interest" description="Disordered" evidence="2">
    <location>
        <begin position="280"/>
        <end position="315"/>
    </location>
</feature>
<dbReference type="OrthoDB" id="3156216at2759"/>
<gene>
    <name evidence="3" type="ORF">CTheo_1430</name>
</gene>
<sequence>MFTAVAKRTQPSYQVHPPVRGFQTVDKTQRFTPTGPRYQPYSLDFRSHSSHSHTGTPDSLYVSFPPKRETMSPRSPSRSQSTKRLSFSSPVRPGFTAGKIEPSDTPSRESVQTGPVAEFKLPTSAAKPVTGLNLGNAGLSHSAHIDSLEQTQINRKLQTDIQELVSAQIDSTTKVLEVEAENERLRARLRNSEEEYALLEDTVKRVEGREQAAIALLSDTEAVHNATKKAYARDREEMLLLKDSYEAVNSAKIKAETDLKALKEKFGALEAQFLRAQEQLRSSSLSKPSAEPSARSESPRLGTDLQEASSVGQDETCVTPATTVDSVRHLGLEKASLQNVAGLLDAFKDIDELVRTAFHTS</sequence>
<accession>A0A5N5QTR6</accession>
<reference evidence="3 4" key="1">
    <citation type="journal article" date="2019" name="Fungal Biol. Biotechnol.">
        <title>Draft genome sequence of fastidious pathogen Ceratobasidium theobromae, which causes vascular-streak dieback in Theobroma cacao.</title>
        <authorList>
            <person name="Ali S.S."/>
            <person name="Asman A."/>
            <person name="Shao J."/>
            <person name="Firmansyah A.P."/>
            <person name="Susilo A.W."/>
            <person name="Rosmana A."/>
            <person name="McMahon P."/>
            <person name="Junaid M."/>
            <person name="Guest D."/>
            <person name="Kheng T.Y."/>
            <person name="Meinhardt L.W."/>
            <person name="Bailey B.A."/>
        </authorList>
    </citation>
    <scope>NUCLEOTIDE SEQUENCE [LARGE SCALE GENOMIC DNA]</scope>
    <source>
        <strain evidence="3 4">CT2</strain>
    </source>
</reference>
<dbReference type="AlphaFoldDB" id="A0A5N5QTR6"/>
<evidence type="ECO:0000256" key="2">
    <source>
        <dbReference type="SAM" id="MobiDB-lite"/>
    </source>
</evidence>
<comment type="caution">
    <text evidence="3">The sequence shown here is derived from an EMBL/GenBank/DDBJ whole genome shotgun (WGS) entry which is preliminary data.</text>
</comment>
<keyword evidence="4" id="KW-1185">Reference proteome</keyword>
<evidence type="ECO:0000313" key="4">
    <source>
        <dbReference type="Proteomes" id="UP000383932"/>
    </source>
</evidence>